<dbReference type="Gene3D" id="3.30.780.10">
    <property type="entry name" value="SUI1-like domain"/>
    <property type="match status" value="1"/>
</dbReference>
<dbReference type="AlphaFoldDB" id="A0A507DUV1"/>
<dbReference type="VEuPathDB" id="FungiDB:SeMB42_g00015"/>
<evidence type="ECO:0000256" key="2">
    <source>
        <dbReference type="ARBA" id="ARBA00005677"/>
    </source>
</evidence>
<feature type="compositionally biased region" description="Basic residues" evidence="7">
    <location>
        <begin position="1"/>
        <end position="14"/>
    </location>
</feature>
<sequence length="118" mass="14039">MSLMRKRILGKRPRPIMTKTPRKPTPSRQDPIVTKDQLPYLVKRTPVARWLPVYREFKNQTGIWTVIRRIEGNIQALAKDLATIIPKQRIAIQEMTHQIRIKGNYRHDVKTWLISRQF</sequence>
<dbReference type="InterPro" id="IPR007740">
    <property type="entry name" value="Ribosomal_mL49"/>
</dbReference>
<protein>
    <recommendedName>
        <fullName evidence="6">Large ribosomal subunit protein mL49</fullName>
    </recommendedName>
</protein>
<comment type="subcellular location">
    <subcellularLocation>
        <location evidence="1">Mitochondrion</location>
    </subcellularLocation>
</comment>
<dbReference type="PANTHER" id="PTHR13477:SF0">
    <property type="entry name" value="LARGE RIBOSOMAL SUBUNIT PROTEIN ML49"/>
    <property type="match status" value="1"/>
</dbReference>
<evidence type="ECO:0000256" key="6">
    <source>
        <dbReference type="ARBA" id="ARBA00035191"/>
    </source>
</evidence>
<name>A0A507DUV1_9FUNG</name>
<dbReference type="PANTHER" id="PTHR13477">
    <property type="entry name" value="MITOCHONDRIAL 39S RIBOSOMAL PROTEIN L49"/>
    <property type="match status" value="1"/>
</dbReference>
<dbReference type="GO" id="GO:0006412">
    <property type="term" value="P:translation"/>
    <property type="evidence" value="ECO:0007669"/>
    <property type="project" value="InterPro"/>
</dbReference>
<evidence type="ECO:0000256" key="5">
    <source>
        <dbReference type="ARBA" id="ARBA00023274"/>
    </source>
</evidence>
<dbReference type="Proteomes" id="UP000317494">
    <property type="component" value="Unassembled WGS sequence"/>
</dbReference>
<comment type="similarity">
    <text evidence="2">Belongs to the mitochondrion-specific ribosomal protein mL49 family.</text>
</comment>
<dbReference type="Pfam" id="PF05046">
    <property type="entry name" value="Img2"/>
    <property type="match status" value="1"/>
</dbReference>
<keyword evidence="3" id="KW-0689">Ribosomal protein</keyword>
<evidence type="ECO:0000313" key="9">
    <source>
        <dbReference type="Proteomes" id="UP000317494"/>
    </source>
</evidence>
<evidence type="ECO:0000256" key="4">
    <source>
        <dbReference type="ARBA" id="ARBA00023128"/>
    </source>
</evidence>
<feature type="region of interest" description="Disordered" evidence="7">
    <location>
        <begin position="1"/>
        <end position="31"/>
    </location>
</feature>
<keyword evidence="4" id="KW-0496">Mitochondrion</keyword>
<reference evidence="8 9" key="1">
    <citation type="journal article" date="2019" name="Sci. Rep.">
        <title>Comparative genomics of chytrid fungi reveal insights into the obligate biotrophic and pathogenic lifestyle of Synchytrium endobioticum.</title>
        <authorList>
            <person name="van de Vossenberg B.T.L.H."/>
            <person name="Warris S."/>
            <person name="Nguyen H.D.T."/>
            <person name="van Gent-Pelzer M.P.E."/>
            <person name="Joly D.L."/>
            <person name="van de Geest H.C."/>
            <person name="Bonants P.J.M."/>
            <person name="Smith D.S."/>
            <person name="Levesque C.A."/>
            <person name="van der Lee T.A.J."/>
        </authorList>
    </citation>
    <scope>NUCLEOTIDE SEQUENCE [LARGE SCALE GENOMIC DNA]</scope>
    <source>
        <strain evidence="8 9">MB42</strain>
    </source>
</reference>
<dbReference type="EMBL" id="QEAN01000001">
    <property type="protein sequence ID" value="TPX54985.1"/>
    <property type="molecule type" value="Genomic_DNA"/>
</dbReference>
<gene>
    <name evidence="8" type="ORF">SeMB42_g00015</name>
</gene>
<evidence type="ECO:0000256" key="3">
    <source>
        <dbReference type="ARBA" id="ARBA00022980"/>
    </source>
</evidence>
<dbReference type="GO" id="GO:0005762">
    <property type="term" value="C:mitochondrial large ribosomal subunit"/>
    <property type="evidence" value="ECO:0007669"/>
    <property type="project" value="TreeGrafter"/>
</dbReference>
<comment type="caution">
    <text evidence="8">The sequence shown here is derived from an EMBL/GenBank/DDBJ whole genome shotgun (WGS) entry which is preliminary data.</text>
</comment>
<keyword evidence="9" id="KW-1185">Reference proteome</keyword>
<evidence type="ECO:0000256" key="7">
    <source>
        <dbReference type="SAM" id="MobiDB-lite"/>
    </source>
</evidence>
<keyword evidence="5" id="KW-0687">Ribonucleoprotein</keyword>
<dbReference type="GO" id="GO:0003735">
    <property type="term" value="F:structural constituent of ribosome"/>
    <property type="evidence" value="ECO:0007669"/>
    <property type="project" value="InterPro"/>
</dbReference>
<proteinExistence type="inferred from homology"/>
<organism evidence="8 9">
    <name type="scientific">Synchytrium endobioticum</name>
    <dbReference type="NCBI Taxonomy" id="286115"/>
    <lineage>
        <taxon>Eukaryota</taxon>
        <taxon>Fungi</taxon>
        <taxon>Fungi incertae sedis</taxon>
        <taxon>Chytridiomycota</taxon>
        <taxon>Chytridiomycota incertae sedis</taxon>
        <taxon>Chytridiomycetes</taxon>
        <taxon>Synchytriales</taxon>
        <taxon>Synchytriaceae</taxon>
        <taxon>Synchytrium</taxon>
    </lineage>
</organism>
<accession>A0A507DUV1</accession>
<evidence type="ECO:0000256" key="1">
    <source>
        <dbReference type="ARBA" id="ARBA00004173"/>
    </source>
</evidence>
<evidence type="ECO:0000313" key="8">
    <source>
        <dbReference type="EMBL" id="TPX54985.1"/>
    </source>
</evidence>
<dbReference type="STRING" id="286115.A0A507DUV1"/>